<dbReference type="SUPFAM" id="SSF55021">
    <property type="entry name" value="ACT-like"/>
    <property type="match status" value="2"/>
</dbReference>
<dbReference type="InterPro" id="IPR039557">
    <property type="entry name" value="AHAS_ACT"/>
</dbReference>
<dbReference type="PANTHER" id="PTHR30239:SF0">
    <property type="entry name" value="ACETOLACTATE SYNTHASE SMALL SUBUNIT 1, CHLOROPLASTIC"/>
    <property type="match status" value="1"/>
</dbReference>
<keyword evidence="5" id="KW-0100">Branched-chain amino acid biosynthesis</keyword>
<reference evidence="7" key="1">
    <citation type="submission" date="2018-05" db="EMBL/GenBank/DDBJ databases">
        <authorList>
            <person name="Lanie J.A."/>
            <person name="Ng W.-L."/>
            <person name="Kazmierczak K.M."/>
            <person name="Andrzejewski T.M."/>
            <person name="Davidsen T.M."/>
            <person name="Wayne K.J."/>
            <person name="Tettelin H."/>
            <person name="Glass J.I."/>
            <person name="Rusch D."/>
            <person name="Podicherti R."/>
            <person name="Tsui H.-C.T."/>
            <person name="Winkler M.E."/>
        </authorList>
    </citation>
    <scope>NUCLEOTIDE SEQUENCE</scope>
</reference>
<protein>
    <recommendedName>
        <fullName evidence="6">ACT domain-containing protein</fullName>
    </recommendedName>
</protein>
<dbReference type="UniPathway" id="UPA00047">
    <property type="reaction ID" value="UER00055"/>
</dbReference>
<comment type="similarity">
    <text evidence="3">Belongs to the acetolactate synthase small subunit family.</text>
</comment>
<dbReference type="GO" id="GO:0005829">
    <property type="term" value="C:cytosol"/>
    <property type="evidence" value="ECO:0007669"/>
    <property type="project" value="TreeGrafter"/>
</dbReference>
<organism evidence="7">
    <name type="scientific">marine metagenome</name>
    <dbReference type="NCBI Taxonomy" id="408172"/>
    <lineage>
        <taxon>unclassified sequences</taxon>
        <taxon>metagenomes</taxon>
        <taxon>ecological metagenomes</taxon>
    </lineage>
</organism>
<dbReference type="GO" id="GO:0009099">
    <property type="term" value="P:L-valine biosynthetic process"/>
    <property type="evidence" value="ECO:0007669"/>
    <property type="project" value="UniProtKB-UniPathway"/>
</dbReference>
<evidence type="ECO:0000259" key="6">
    <source>
        <dbReference type="PROSITE" id="PS51671"/>
    </source>
</evidence>
<evidence type="ECO:0000256" key="2">
    <source>
        <dbReference type="ARBA" id="ARBA00005025"/>
    </source>
</evidence>
<dbReference type="GO" id="GO:0009097">
    <property type="term" value="P:isoleucine biosynthetic process"/>
    <property type="evidence" value="ECO:0007669"/>
    <property type="project" value="UniProtKB-UniPathway"/>
</dbReference>
<dbReference type="NCBIfam" id="NF008864">
    <property type="entry name" value="PRK11895.1"/>
    <property type="match status" value="1"/>
</dbReference>
<accession>A0A382BME6</accession>
<dbReference type="Pfam" id="PF22629">
    <property type="entry name" value="ACT_AHAS_ss"/>
    <property type="match status" value="1"/>
</dbReference>
<dbReference type="PANTHER" id="PTHR30239">
    <property type="entry name" value="ACETOLACTATE SYNTHASE SMALL SUBUNIT"/>
    <property type="match status" value="1"/>
</dbReference>
<dbReference type="InterPro" id="IPR054480">
    <property type="entry name" value="AHAS_small-like_ACT"/>
</dbReference>
<dbReference type="Gene3D" id="3.30.70.1150">
    <property type="entry name" value="ACT-like. Chain A, domain 2"/>
    <property type="match status" value="1"/>
</dbReference>
<dbReference type="CDD" id="cd04878">
    <property type="entry name" value="ACT_AHAS"/>
    <property type="match status" value="1"/>
</dbReference>
<keyword evidence="4" id="KW-0028">Amino-acid biosynthesis</keyword>
<dbReference type="Gene3D" id="3.30.70.260">
    <property type="match status" value="1"/>
</dbReference>
<name>A0A382BME6_9ZZZZ</name>
<dbReference type="InterPro" id="IPR045865">
    <property type="entry name" value="ACT-like_dom_sf"/>
</dbReference>
<dbReference type="GO" id="GO:0003984">
    <property type="term" value="F:acetolactate synthase activity"/>
    <property type="evidence" value="ECO:0007669"/>
    <property type="project" value="TreeGrafter"/>
</dbReference>
<dbReference type="GO" id="GO:1990610">
    <property type="term" value="F:acetolactate synthase regulator activity"/>
    <property type="evidence" value="ECO:0007669"/>
    <property type="project" value="InterPro"/>
</dbReference>
<dbReference type="EMBL" id="UINC01030426">
    <property type="protein sequence ID" value="SVB14809.1"/>
    <property type="molecule type" value="Genomic_DNA"/>
</dbReference>
<proteinExistence type="inferred from homology"/>
<dbReference type="InterPro" id="IPR027271">
    <property type="entry name" value="Acetolactate_synth/TF_NikR_C"/>
</dbReference>
<dbReference type="PROSITE" id="PS51671">
    <property type="entry name" value="ACT"/>
    <property type="match status" value="1"/>
</dbReference>
<sequence>MDNQFAVSILVNNKPGVLVRLAQTFARRGYNIDSLVVSSAHDPHFSRITIVFQGEPENVDQILRQLNKLVDVVHAIQHLSEESVDREMALFKVSVKPEGRAEVFQIIDVFRAKTVDITEESIIIETTGSSSKIDALENMLGSVGLLEMVRSGKLMMARGLQPT</sequence>
<dbReference type="InterPro" id="IPR004789">
    <property type="entry name" value="Acetalactate_synth_ssu"/>
</dbReference>
<dbReference type="Pfam" id="PF10369">
    <property type="entry name" value="ALS_ss_C"/>
    <property type="match status" value="1"/>
</dbReference>
<dbReference type="InterPro" id="IPR019455">
    <property type="entry name" value="Acetolactate_synth_ssu_C"/>
</dbReference>
<evidence type="ECO:0000256" key="1">
    <source>
        <dbReference type="ARBA" id="ARBA00004974"/>
    </source>
</evidence>
<dbReference type="FunFam" id="3.30.70.1150:FF:000001">
    <property type="entry name" value="Acetolactate synthase small subunit"/>
    <property type="match status" value="1"/>
</dbReference>
<comment type="pathway">
    <text evidence="2">Amino-acid biosynthesis; L-valine biosynthesis; L-valine from pyruvate: step 1/4.</text>
</comment>
<evidence type="ECO:0000256" key="5">
    <source>
        <dbReference type="ARBA" id="ARBA00023304"/>
    </source>
</evidence>
<dbReference type="UniPathway" id="UPA00049">
    <property type="reaction ID" value="UER00059"/>
</dbReference>
<comment type="pathway">
    <text evidence="1">Amino-acid biosynthesis; L-isoleucine biosynthesis; L-isoleucine from 2-oxobutanoate: step 1/4.</text>
</comment>
<evidence type="ECO:0000256" key="3">
    <source>
        <dbReference type="ARBA" id="ARBA00006341"/>
    </source>
</evidence>
<dbReference type="NCBIfam" id="TIGR00119">
    <property type="entry name" value="acolac_sm"/>
    <property type="match status" value="1"/>
</dbReference>
<dbReference type="InterPro" id="IPR002912">
    <property type="entry name" value="ACT_dom"/>
</dbReference>
<dbReference type="AlphaFoldDB" id="A0A382BME6"/>
<feature type="domain" description="ACT" evidence="6">
    <location>
        <begin position="6"/>
        <end position="81"/>
    </location>
</feature>
<evidence type="ECO:0000256" key="4">
    <source>
        <dbReference type="ARBA" id="ARBA00022605"/>
    </source>
</evidence>
<gene>
    <name evidence="7" type="ORF">METZ01_LOCUS167663</name>
</gene>
<evidence type="ECO:0000313" key="7">
    <source>
        <dbReference type="EMBL" id="SVB14809.1"/>
    </source>
</evidence>